<keyword evidence="2" id="KW-0732">Signal</keyword>
<accession>A0A2U3D9A9</accession>
<evidence type="ECO:0000256" key="1">
    <source>
        <dbReference type="SAM" id="MobiDB-lite"/>
    </source>
</evidence>
<protein>
    <submittedName>
        <fullName evidence="3">Uncharacterized protein</fullName>
    </submittedName>
</protein>
<reference evidence="3 4" key="1">
    <citation type="submission" date="2016-11" db="EMBL/GenBank/DDBJ databases">
        <title>Comparative genomics of Acidibacillus ferroxidans species.</title>
        <authorList>
            <person name="Oliveira G."/>
            <person name="Nunes G."/>
            <person name="Oliveira R."/>
            <person name="Araujo F."/>
            <person name="Salim A."/>
            <person name="Scholte L."/>
            <person name="Morais D."/>
            <person name="Nancucheo I."/>
            <person name="Johnson D.B."/>
            <person name="Grail B."/>
            <person name="Bittencourt J."/>
            <person name="Valadares R."/>
        </authorList>
    </citation>
    <scope>NUCLEOTIDE SEQUENCE [LARGE SCALE GENOMIC DNA]</scope>
    <source>
        <strain evidence="3 4">Y002</strain>
    </source>
</reference>
<sequence length="181" mass="19550">MQKGIVALATIGFFILGGLGTAFAAHINPFDPSTYDQITSTEPYYAQNLMIREAWDNPSIRSQYERDITNPNFNWKGTPFPFGIDLTPNVTSAIHYHHIKIGSQIPNPYLEGPIGYPTCTQAPFNAPYPSTAPIHCKKCTTLDSDNPGKGNQGEPGQTDHGNGNHGDAGNGVGNQDPSTFA</sequence>
<dbReference type="RefSeq" id="WP_109430389.1">
    <property type="nucleotide sequence ID" value="NZ_MPDK01000008.1"/>
</dbReference>
<dbReference type="Proteomes" id="UP000245380">
    <property type="component" value="Unassembled WGS sequence"/>
</dbReference>
<feature type="region of interest" description="Disordered" evidence="1">
    <location>
        <begin position="143"/>
        <end position="181"/>
    </location>
</feature>
<evidence type="ECO:0000313" key="3">
    <source>
        <dbReference type="EMBL" id="PWI57853.1"/>
    </source>
</evidence>
<evidence type="ECO:0000313" key="4">
    <source>
        <dbReference type="Proteomes" id="UP000245380"/>
    </source>
</evidence>
<dbReference type="EMBL" id="MPDK01000008">
    <property type="protein sequence ID" value="PWI57853.1"/>
    <property type="molecule type" value="Genomic_DNA"/>
</dbReference>
<evidence type="ECO:0000256" key="2">
    <source>
        <dbReference type="SAM" id="SignalP"/>
    </source>
</evidence>
<feature type="signal peptide" evidence="2">
    <location>
        <begin position="1"/>
        <end position="24"/>
    </location>
</feature>
<feature type="chain" id="PRO_5015701148" evidence="2">
    <location>
        <begin position="25"/>
        <end position="181"/>
    </location>
</feature>
<organism evidence="3 4">
    <name type="scientific">Sulfoacidibacillus thermotolerans</name>
    <name type="common">Acidibacillus sulfuroxidans</name>
    <dbReference type="NCBI Taxonomy" id="1765684"/>
    <lineage>
        <taxon>Bacteria</taxon>
        <taxon>Bacillati</taxon>
        <taxon>Bacillota</taxon>
        <taxon>Bacilli</taxon>
        <taxon>Bacillales</taxon>
        <taxon>Alicyclobacillaceae</taxon>
        <taxon>Sulfoacidibacillus</taxon>
    </lineage>
</organism>
<name>A0A2U3D9A9_SULT2</name>
<dbReference type="AlphaFoldDB" id="A0A2U3D9A9"/>
<proteinExistence type="predicted"/>
<keyword evidence="4" id="KW-1185">Reference proteome</keyword>
<comment type="caution">
    <text evidence="3">The sequence shown here is derived from an EMBL/GenBank/DDBJ whole genome shotgun (WGS) entry which is preliminary data.</text>
</comment>
<gene>
    <name evidence="3" type="ORF">BM613_06630</name>
</gene>
<feature type="compositionally biased region" description="Gly residues" evidence="1">
    <location>
        <begin position="163"/>
        <end position="172"/>
    </location>
</feature>